<dbReference type="Proteomes" id="UP000584642">
    <property type="component" value="Unassembled WGS sequence"/>
</dbReference>
<organism evidence="2 3">
    <name type="scientific">Azospirillum oleiclasticum</name>
    <dbReference type="NCBI Taxonomy" id="2735135"/>
    <lineage>
        <taxon>Bacteria</taxon>
        <taxon>Pseudomonadati</taxon>
        <taxon>Pseudomonadota</taxon>
        <taxon>Alphaproteobacteria</taxon>
        <taxon>Rhodospirillales</taxon>
        <taxon>Azospirillaceae</taxon>
        <taxon>Azospirillum</taxon>
    </lineage>
</organism>
<dbReference type="Pfam" id="PF13649">
    <property type="entry name" value="Methyltransf_25"/>
    <property type="match status" value="1"/>
</dbReference>
<gene>
    <name evidence="2" type="ORF">HND93_07295</name>
</gene>
<accession>A0ABX2T5F3</accession>
<dbReference type="Gene3D" id="3.40.50.150">
    <property type="entry name" value="Vaccinia Virus protein VP39"/>
    <property type="match status" value="1"/>
</dbReference>
<dbReference type="EMBL" id="JABFDB010000002">
    <property type="protein sequence ID" value="NYZ19511.1"/>
    <property type="molecule type" value="Genomic_DNA"/>
</dbReference>
<evidence type="ECO:0000313" key="2">
    <source>
        <dbReference type="EMBL" id="NYZ19511.1"/>
    </source>
</evidence>
<dbReference type="RefSeq" id="WP_180281250.1">
    <property type="nucleotide sequence ID" value="NZ_JABFDB010000002.1"/>
</dbReference>
<dbReference type="GO" id="GO:0032259">
    <property type="term" value="P:methylation"/>
    <property type="evidence" value="ECO:0007669"/>
    <property type="project" value="UniProtKB-KW"/>
</dbReference>
<evidence type="ECO:0000259" key="1">
    <source>
        <dbReference type="Pfam" id="PF13649"/>
    </source>
</evidence>
<dbReference type="InterPro" id="IPR029063">
    <property type="entry name" value="SAM-dependent_MTases_sf"/>
</dbReference>
<keyword evidence="2" id="KW-0489">Methyltransferase</keyword>
<keyword evidence="3" id="KW-1185">Reference proteome</keyword>
<evidence type="ECO:0000313" key="3">
    <source>
        <dbReference type="Proteomes" id="UP000584642"/>
    </source>
</evidence>
<protein>
    <submittedName>
        <fullName evidence="2">Class I SAM-dependent methyltransferase</fullName>
    </submittedName>
</protein>
<proteinExistence type="predicted"/>
<dbReference type="InterPro" id="IPR041698">
    <property type="entry name" value="Methyltransf_25"/>
</dbReference>
<sequence length="261" mass="27475">MSGFDPGWLALREPADHAARAPSLFAETVAAAGDRPTVVDLGCGTGSNLRALAPRLPPAQRWRLVDHDPALLALAAAGAPEGTERIAADLRDIDALPLDGATLVTAAALFDLVSAAWFDRFAKRLAAARLPLYAVLTYDGNTTWTPAHPLDPVMIRALNDHQRTDKGFGPALGPDATVHMRQSLESYGCEVRTADSPWTLTGADAALVMATSAGYARSAVELGAVSVAEAEAWLAFRRATAVSGEMLVGHTDLLVFPGHCC</sequence>
<comment type="caution">
    <text evidence="2">The sequence shown here is derived from an EMBL/GenBank/DDBJ whole genome shotgun (WGS) entry which is preliminary data.</text>
</comment>
<feature type="domain" description="Methyltransferase" evidence="1">
    <location>
        <begin position="38"/>
        <end position="125"/>
    </location>
</feature>
<dbReference type="SUPFAM" id="SSF53335">
    <property type="entry name" value="S-adenosyl-L-methionine-dependent methyltransferases"/>
    <property type="match status" value="1"/>
</dbReference>
<keyword evidence="2" id="KW-0808">Transferase</keyword>
<reference evidence="2 3" key="1">
    <citation type="submission" date="2020-05" db="EMBL/GenBank/DDBJ databases">
        <title>Azospirillum oleiclasticum sp. nov, a nitrogen-fixing and heavy crude oil-emulsifying bacterium isolated from the crude oil of Yumen Oilfield.</title>
        <authorList>
            <person name="Wu D."/>
            <person name="Cai M."/>
            <person name="Zhang X."/>
        </authorList>
    </citation>
    <scope>NUCLEOTIDE SEQUENCE [LARGE SCALE GENOMIC DNA]</scope>
    <source>
        <strain evidence="2 3">ROY-1-1-2</strain>
    </source>
</reference>
<dbReference type="GO" id="GO:0008168">
    <property type="term" value="F:methyltransferase activity"/>
    <property type="evidence" value="ECO:0007669"/>
    <property type="project" value="UniProtKB-KW"/>
</dbReference>
<name>A0ABX2T5F3_9PROT</name>